<name>A0A6G1JE61_9PLEO</name>
<organism evidence="1 2">
    <name type="scientific">Lentithecium fluviatile CBS 122367</name>
    <dbReference type="NCBI Taxonomy" id="1168545"/>
    <lineage>
        <taxon>Eukaryota</taxon>
        <taxon>Fungi</taxon>
        <taxon>Dikarya</taxon>
        <taxon>Ascomycota</taxon>
        <taxon>Pezizomycotina</taxon>
        <taxon>Dothideomycetes</taxon>
        <taxon>Pleosporomycetidae</taxon>
        <taxon>Pleosporales</taxon>
        <taxon>Massarineae</taxon>
        <taxon>Lentitheciaceae</taxon>
        <taxon>Lentithecium</taxon>
    </lineage>
</organism>
<evidence type="ECO:0008006" key="3">
    <source>
        <dbReference type="Google" id="ProtNLM"/>
    </source>
</evidence>
<gene>
    <name evidence="1" type="ORF">K458DRAFT_385019</name>
</gene>
<protein>
    <recommendedName>
        <fullName evidence="3">Heterokaryon incompatibility domain-containing protein</fullName>
    </recommendedName>
</protein>
<dbReference type="EMBL" id="MU005573">
    <property type="protein sequence ID" value="KAF2688854.1"/>
    <property type="molecule type" value="Genomic_DNA"/>
</dbReference>
<evidence type="ECO:0000313" key="2">
    <source>
        <dbReference type="Proteomes" id="UP000799291"/>
    </source>
</evidence>
<dbReference type="InterPro" id="IPR052895">
    <property type="entry name" value="HetReg/Transcr_Mod"/>
</dbReference>
<dbReference type="Pfam" id="PF26639">
    <property type="entry name" value="Het-6_barrel"/>
    <property type="match status" value="1"/>
</dbReference>
<evidence type="ECO:0000313" key="1">
    <source>
        <dbReference type="EMBL" id="KAF2688854.1"/>
    </source>
</evidence>
<dbReference type="Proteomes" id="UP000799291">
    <property type="component" value="Unassembled WGS sequence"/>
</dbReference>
<proteinExistence type="predicted"/>
<reference evidence="1" key="1">
    <citation type="journal article" date="2020" name="Stud. Mycol.">
        <title>101 Dothideomycetes genomes: a test case for predicting lifestyles and emergence of pathogens.</title>
        <authorList>
            <person name="Haridas S."/>
            <person name="Albert R."/>
            <person name="Binder M."/>
            <person name="Bloem J."/>
            <person name="Labutti K."/>
            <person name="Salamov A."/>
            <person name="Andreopoulos B."/>
            <person name="Baker S."/>
            <person name="Barry K."/>
            <person name="Bills G."/>
            <person name="Bluhm B."/>
            <person name="Cannon C."/>
            <person name="Castanera R."/>
            <person name="Culley D."/>
            <person name="Daum C."/>
            <person name="Ezra D."/>
            <person name="Gonzalez J."/>
            <person name="Henrissat B."/>
            <person name="Kuo A."/>
            <person name="Liang C."/>
            <person name="Lipzen A."/>
            <person name="Lutzoni F."/>
            <person name="Magnuson J."/>
            <person name="Mondo S."/>
            <person name="Nolan M."/>
            <person name="Ohm R."/>
            <person name="Pangilinan J."/>
            <person name="Park H.-J."/>
            <person name="Ramirez L."/>
            <person name="Alfaro M."/>
            <person name="Sun H."/>
            <person name="Tritt A."/>
            <person name="Yoshinaga Y."/>
            <person name="Zwiers L.-H."/>
            <person name="Turgeon B."/>
            <person name="Goodwin S."/>
            <person name="Spatafora J."/>
            <person name="Crous P."/>
            <person name="Grigoriev I."/>
        </authorList>
    </citation>
    <scope>NUCLEOTIDE SEQUENCE</scope>
    <source>
        <strain evidence="1">CBS 122367</strain>
    </source>
</reference>
<dbReference type="PANTHER" id="PTHR24148:SF64">
    <property type="entry name" value="HETEROKARYON INCOMPATIBILITY DOMAIN-CONTAINING PROTEIN"/>
    <property type="match status" value="1"/>
</dbReference>
<keyword evidence="2" id="KW-1185">Reference proteome</keyword>
<accession>A0A6G1JE61</accession>
<sequence length="282" mass="32433">MVRPWFSRVWCIREVALAHDAEVACGNEEINWHHFGSAIKWFADQIVNDHDLRGAREVVRTPAGWLYAYGNPYAVPFQQIFKAFREWNATDPRDKVFALLGFVEVEIDKPMVEVDYEKSVAEVCTDTAISVIQRTEDLWILMQTYHGRGRMKTLPKRTTDLSGFDLGFIDFMECVMSITLDSNYNATENFTNYFQAILECFRERRLFFMSRNYLGLGPACMREGDIVVVLDGGEVPFVLRPISDSEYALMGGCVVYDIMEGQVFDKLEQGEEGVEERMFTSV</sequence>
<dbReference type="PANTHER" id="PTHR24148">
    <property type="entry name" value="ANKYRIN REPEAT DOMAIN-CONTAINING PROTEIN 39 HOMOLOG-RELATED"/>
    <property type="match status" value="1"/>
</dbReference>
<dbReference type="AlphaFoldDB" id="A0A6G1JE61"/>
<dbReference type="OrthoDB" id="2157530at2759"/>